<reference evidence="1 2" key="1">
    <citation type="journal article" date="2023" name="Sci. Data">
        <title>Genome assembly of the Korean intertidal mud-creeper Batillaria attramentaria.</title>
        <authorList>
            <person name="Patra A.K."/>
            <person name="Ho P.T."/>
            <person name="Jun S."/>
            <person name="Lee S.J."/>
            <person name="Kim Y."/>
            <person name="Won Y.J."/>
        </authorList>
    </citation>
    <scope>NUCLEOTIDE SEQUENCE [LARGE SCALE GENOMIC DNA]</scope>
    <source>
        <strain evidence="1">Wonlab-2016</strain>
    </source>
</reference>
<accession>A0ABD0L915</accession>
<dbReference type="Proteomes" id="UP001519460">
    <property type="component" value="Unassembled WGS sequence"/>
</dbReference>
<evidence type="ECO:0000313" key="2">
    <source>
        <dbReference type="Proteomes" id="UP001519460"/>
    </source>
</evidence>
<keyword evidence="2" id="KW-1185">Reference proteome</keyword>
<protein>
    <submittedName>
        <fullName evidence="1">Uncharacterized protein</fullName>
    </submittedName>
</protein>
<dbReference type="AlphaFoldDB" id="A0ABD0L915"/>
<name>A0ABD0L915_9CAEN</name>
<proteinExistence type="predicted"/>
<sequence>MQIQTVIVQLTFKMYAELTHHSLEHEMQSMCHRKSVAVAREYVNFALYMKAIDQREINSLPVYFCCRFGISICTHWLGQLRLTTDVSSEFSTELTGVGRFALTRRHTAQPLGGSQSVSVTDGVEPVDI</sequence>
<gene>
    <name evidence="1" type="ORF">BaRGS_00012693</name>
</gene>
<comment type="caution">
    <text evidence="1">The sequence shown here is derived from an EMBL/GenBank/DDBJ whole genome shotgun (WGS) entry which is preliminary data.</text>
</comment>
<dbReference type="EMBL" id="JACVVK020000070">
    <property type="protein sequence ID" value="KAK7495992.1"/>
    <property type="molecule type" value="Genomic_DNA"/>
</dbReference>
<organism evidence="1 2">
    <name type="scientific">Batillaria attramentaria</name>
    <dbReference type="NCBI Taxonomy" id="370345"/>
    <lineage>
        <taxon>Eukaryota</taxon>
        <taxon>Metazoa</taxon>
        <taxon>Spiralia</taxon>
        <taxon>Lophotrochozoa</taxon>
        <taxon>Mollusca</taxon>
        <taxon>Gastropoda</taxon>
        <taxon>Caenogastropoda</taxon>
        <taxon>Sorbeoconcha</taxon>
        <taxon>Cerithioidea</taxon>
        <taxon>Batillariidae</taxon>
        <taxon>Batillaria</taxon>
    </lineage>
</organism>
<evidence type="ECO:0000313" key="1">
    <source>
        <dbReference type="EMBL" id="KAK7495992.1"/>
    </source>
</evidence>